<dbReference type="InterPro" id="IPR043502">
    <property type="entry name" value="DNA/RNA_pol_sf"/>
</dbReference>
<dbReference type="SUPFAM" id="SSF53098">
    <property type="entry name" value="Ribonuclease H-like"/>
    <property type="match status" value="1"/>
</dbReference>
<dbReference type="EMBL" id="BGPR01004022">
    <property type="protein sequence ID" value="GBM95030.1"/>
    <property type="molecule type" value="Genomic_DNA"/>
</dbReference>
<feature type="domain" description="Integrase catalytic" evidence="1">
    <location>
        <begin position="976"/>
        <end position="1168"/>
    </location>
</feature>
<dbReference type="PANTHER" id="PTHR47331:SF1">
    <property type="entry name" value="GAG-LIKE PROTEIN"/>
    <property type="match status" value="1"/>
</dbReference>
<dbReference type="Pfam" id="PF00665">
    <property type="entry name" value="rve"/>
    <property type="match status" value="1"/>
</dbReference>
<dbReference type="InterPro" id="IPR008042">
    <property type="entry name" value="Retrotrans_Pao"/>
</dbReference>
<name>A0A4Y2JY73_ARAVE</name>
<dbReference type="AlphaFoldDB" id="A0A4Y2JY73"/>
<dbReference type="Pfam" id="PF05380">
    <property type="entry name" value="Peptidase_A17"/>
    <property type="match status" value="1"/>
</dbReference>
<evidence type="ECO:0000259" key="1">
    <source>
        <dbReference type="PROSITE" id="PS50994"/>
    </source>
</evidence>
<dbReference type="GO" id="GO:0003676">
    <property type="term" value="F:nucleic acid binding"/>
    <property type="evidence" value="ECO:0007669"/>
    <property type="project" value="InterPro"/>
</dbReference>
<dbReference type="SUPFAM" id="SSF56672">
    <property type="entry name" value="DNA/RNA polymerases"/>
    <property type="match status" value="1"/>
</dbReference>
<dbReference type="CDD" id="cd01644">
    <property type="entry name" value="RT_pepA17"/>
    <property type="match status" value="1"/>
</dbReference>
<protein>
    <recommendedName>
        <fullName evidence="1">Integrase catalytic domain-containing protein</fullName>
    </recommendedName>
</protein>
<dbReference type="InterPro" id="IPR001584">
    <property type="entry name" value="Integrase_cat-core"/>
</dbReference>
<dbReference type="InterPro" id="IPR041588">
    <property type="entry name" value="Integrase_H2C2"/>
</dbReference>
<dbReference type="Proteomes" id="UP000499080">
    <property type="component" value="Unassembled WGS sequence"/>
</dbReference>
<dbReference type="PROSITE" id="PS50994">
    <property type="entry name" value="INTEGRASE"/>
    <property type="match status" value="1"/>
</dbReference>
<sequence>MSRLKITFKVLQPLPKLVLISCKTVCQKSVDGQFYDLYGNVYVRKCHYTIVNDDSSPSLNASSTPADATPDTSSLSNVSPLTSCFVTQKKRVILATSVVYVLDKSGSIRKGRALLDSGSMCNLMASDFANTLGLKKEKINIPVSGISDTAFNVKRKSTSTILNSDGSFSATLDFLVIPKITDLMPSTSIDLEEIKIPSYVKLADPNFYSPAKVDLLIGAELFFSILKGNRLRINNSLILQETVFGHVLSGTFEGKQEIQHCGLISQVENLDNLVKKFWEVENITDIPTSKNKEELECENHFMQTYRRDKDGKYIVSLPLKENMQLGNSIQIAKQRLDSLWKRLNNDSSMANLYCNFMKEYEELGHMQKIDNSDNLKYVMPHQGVYRADSSTTKLRVVFDASAASTSGVSLNNCLLKGGVVQDDLFSILLRFRKHQVAFTADVKKMYRQIWVNPDQCNFQCILWKNRSCEEPSLYKLLTVTYGTKSAPYLATRVLNQLATDERKEFPLASAVALKDFYVDDVLSGADNVSSSLKLQQELISLLKAGGMELHKWCANNEMLLENVPTKDQVYQFGDSDKDTVKTLGLRWNPKEDCFNFTITPSANVPTKRTVLADIAKLFDPLGFLGFLSSFLSLLLHKSKVAPLKSVTIPGLELCAAELLSKLISKAVSSLNLKIDKTYLYSDSTIVLAWINTSPHLLKIFVSNRISRIHELTKDFSWHHVKTSENPADIISRGMTPQQLMDNSLWWNGPQFLQQVTVELSDKNDIPTDDDYLYELKGESDKTLELTLDSTFLDSLLSISNNYSKLIRVVSFLFRFVNNSRNPKSKLDGPLTTMELQRAKLFLIKSVQKIAFQDNVKLLLQGKQPSGKIKNLNPFLDDNGILRVGGRIQNSSVNFDQKHPIILPDKSNFTTIVIHYFHLKNMHLGQQNLLYCVRREFWPLNGRSICRKIVPSCITCFKAKPLTNDQIMGSLPKERVNINSPFNCTGIDFCGPFFIKYKGQRKGIYHKIYVCIFVCMVTKAVHLDIVSDQTSEAFIACLKRFFSRRGKSQMIFSDNGKNFVSANSELKRLILIVTKHDDCLSNFISEEGIQWKFLPPRAPNFGGLWEAGVKSFKFHFKRVVGVSKLTYEEFYTILHQIEGILNSRPLTPLSSDMDDLKVLTPGHFLIGRPITAIAEPNLTNVENNRLNLWQKKHQK</sequence>
<gene>
    <name evidence="2" type="ORF">AVEN_196186_1</name>
</gene>
<dbReference type="GO" id="GO:0015074">
    <property type="term" value="P:DNA integration"/>
    <property type="evidence" value="ECO:0007669"/>
    <property type="project" value="InterPro"/>
</dbReference>
<reference evidence="2 3" key="1">
    <citation type="journal article" date="2019" name="Sci. Rep.">
        <title>Orb-weaving spider Araneus ventricosus genome elucidates the spidroin gene catalogue.</title>
        <authorList>
            <person name="Kono N."/>
            <person name="Nakamura H."/>
            <person name="Ohtoshi R."/>
            <person name="Moran D.A.P."/>
            <person name="Shinohara A."/>
            <person name="Yoshida Y."/>
            <person name="Fujiwara M."/>
            <person name="Mori M."/>
            <person name="Tomita M."/>
            <person name="Arakawa K."/>
        </authorList>
    </citation>
    <scope>NUCLEOTIDE SEQUENCE [LARGE SCALE GENOMIC DNA]</scope>
</reference>
<keyword evidence="3" id="KW-1185">Reference proteome</keyword>
<dbReference type="PANTHER" id="PTHR47331">
    <property type="entry name" value="PHD-TYPE DOMAIN-CONTAINING PROTEIN"/>
    <property type="match status" value="1"/>
</dbReference>
<organism evidence="2 3">
    <name type="scientific">Araneus ventricosus</name>
    <name type="common">Orbweaver spider</name>
    <name type="synonym">Epeira ventricosa</name>
    <dbReference type="NCBI Taxonomy" id="182803"/>
    <lineage>
        <taxon>Eukaryota</taxon>
        <taxon>Metazoa</taxon>
        <taxon>Ecdysozoa</taxon>
        <taxon>Arthropoda</taxon>
        <taxon>Chelicerata</taxon>
        <taxon>Arachnida</taxon>
        <taxon>Araneae</taxon>
        <taxon>Araneomorphae</taxon>
        <taxon>Entelegynae</taxon>
        <taxon>Araneoidea</taxon>
        <taxon>Araneidae</taxon>
        <taxon>Araneus</taxon>
    </lineage>
</organism>
<dbReference type="InterPro" id="IPR036397">
    <property type="entry name" value="RNaseH_sf"/>
</dbReference>
<dbReference type="InterPro" id="IPR012337">
    <property type="entry name" value="RNaseH-like_sf"/>
</dbReference>
<comment type="caution">
    <text evidence="2">The sequence shown here is derived from an EMBL/GenBank/DDBJ whole genome shotgun (WGS) entry which is preliminary data.</text>
</comment>
<proteinExistence type="predicted"/>
<evidence type="ECO:0000313" key="2">
    <source>
        <dbReference type="EMBL" id="GBM95030.1"/>
    </source>
</evidence>
<accession>A0A4Y2JY73</accession>
<dbReference type="OrthoDB" id="6622963at2759"/>
<dbReference type="GO" id="GO:0042575">
    <property type="term" value="C:DNA polymerase complex"/>
    <property type="evidence" value="ECO:0007669"/>
    <property type="project" value="UniProtKB-ARBA"/>
</dbReference>
<dbReference type="GO" id="GO:0071897">
    <property type="term" value="P:DNA biosynthetic process"/>
    <property type="evidence" value="ECO:0007669"/>
    <property type="project" value="UniProtKB-ARBA"/>
</dbReference>
<evidence type="ECO:0000313" key="3">
    <source>
        <dbReference type="Proteomes" id="UP000499080"/>
    </source>
</evidence>
<dbReference type="Gene3D" id="3.30.420.10">
    <property type="entry name" value="Ribonuclease H-like superfamily/Ribonuclease H"/>
    <property type="match status" value="1"/>
</dbReference>
<dbReference type="Pfam" id="PF17921">
    <property type="entry name" value="Integrase_H2C2"/>
    <property type="match status" value="1"/>
</dbReference>